<organism evidence="4 5">
    <name type="scientific">Oldenlandia corymbosa var. corymbosa</name>
    <dbReference type="NCBI Taxonomy" id="529605"/>
    <lineage>
        <taxon>Eukaryota</taxon>
        <taxon>Viridiplantae</taxon>
        <taxon>Streptophyta</taxon>
        <taxon>Embryophyta</taxon>
        <taxon>Tracheophyta</taxon>
        <taxon>Spermatophyta</taxon>
        <taxon>Magnoliopsida</taxon>
        <taxon>eudicotyledons</taxon>
        <taxon>Gunneridae</taxon>
        <taxon>Pentapetalae</taxon>
        <taxon>asterids</taxon>
        <taxon>lamiids</taxon>
        <taxon>Gentianales</taxon>
        <taxon>Rubiaceae</taxon>
        <taxon>Rubioideae</taxon>
        <taxon>Spermacoceae</taxon>
        <taxon>Hedyotis-Oldenlandia complex</taxon>
        <taxon>Oldenlandia</taxon>
    </lineage>
</organism>
<evidence type="ECO:0000313" key="4">
    <source>
        <dbReference type="EMBL" id="CAI9108575.1"/>
    </source>
</evidence>
<protein>
    <submittedName>
        <fullName evidence="4">OLC1v1008209C1</fullName>
    </submittedName>
</protein>
<feature type="region of interest" description="Disordered" evidence="2">
    <location>
        <begin position="433"/>
        <end position="460"/>
    </location>
</feature>
<feature type="compositionally biased region" description="Basic residues" evidence="2">
    <location>
        <begin position="445"/>
        <end position="460"/>
    </location>
</feature>
<proteinExistence type="predicted"/>
<keyword evidence="1" id="KW-0479">Metal-binding</keyword>
<dbReference type="GO" id="GO:0008270">
    <property type="term" value="F:zinc ion binding"/>
    <property type="evidence" value="ECO:0007669"/>
    <property type="project" value="UniProtKB-KW"/>
</dbReference>
<dbReference type="AlphaFoldDB" id="A0AAV1DL09"/>
<dbReference type="Proteomes" id="UP001161247">
    <property type="component" value="Chromosome 6"/>
</dbReference>
<keyword evidence="1" id="KW-0863">Zinc-finger</keyword>
<reference evidence="4" key="1">
    <citation type="submission" date="2023-03" db="EMBL/GenBank/DDBJ databases">
        <authorList>
            <person name="Julca I."/>
        </authorList>
    </citation>
    <scope>NUCLEOTIDE SEQUENCE</scope>
</reference>
<dbReference type="SMART" id="SM00343">
    <property type="entry name" value="ZnF_C2HC"/>
    <property type="match status" value="2"/>
</dbReference>
<keyword evidence="5" id="KW-1185">Reference proteome</keyword>
<accession>A0AAV1DL09</accession>
<dbReference type="InterPro" id="IPR001878">
    <property type="entry name" value="Znf_CCHC"/>
</dbReference>
<dbReference type="PROSITE" id="PS50158">
    <property type="entry name" value="ZF_CCHC"/>
    <property type="match status" value="1"/>
</dbReference>
<sequence length="518" mass="58804">MNVIKFSSKKHLPYAIFSRCRTSCRRYGFFTMRVHYNGFIAKSPGRLYRGGYVTAMQKCNADYWSKIEVDAFLHEDMKIPEHGLVDLFVVHPNEDGELSDDEDDPVDSQLTREVLTPRMVNKLLNGPWPKPRQKMAAVKTKKNKKLSAKKKNNIGSGPDVQILERDVEEIRSDKESKCAGDEKRVEVNIVYEKTYNSESDATATEQAKPGSDKECNSEGLKAAAEVNTCSNKQRNTSEEAVQTATGSIRAKEVEPNGNAEFHDSDYDLDTKEEEIIIKERAKVCDEILKEPEFKLLPEFVAYDEELESSGESEELLSGEETECESDGTQRLMFRRPKKCYWNVSRLNKKHSCGDRDHNHGYASSKYLARLFMEDIRICPQTTVTQLQEKLNTKINMKNLEKLKERTGECWAVDAGEWNYQCSECGLEGHNKRQCTGGAVPSEQSKKRKKIPNTKGQPKKKAKRTVQCQLCKKTGHYRTTCTTTIADMYSREPNENMPPTEDAAGNQDSEDATIPPKAD</sequence>
<name>A0AAV1DL09_OLDCO</name>
<evidence type="ECO:0000313" key="5">
    <source>
        <dbReference type="Proteomes" id="UP001161247"/>
    </source>
</evidence>
<feature type="region of interest" description="Disordered" evidence="2">
    <location>
        <begin position="487"/>
        <end position="518"/>
    </location>
</feature>
<dbReference type="Gene3D" id="4.10.60.10">
    <property type="entry name" value="Zinc finger, CCHC-type"/>
    <property type="match status" value="1"/>
</dbReference>
<evidence type="ECO:0000259" key="3">
    <source>
        <dbReference type="PROSITE" id="PS50158"/>
    </source>
</evidence>
<evidence type="ECO:0000256" key="2">
    <source>
        <dbReference type="SAM" id="MobiDB-lite"/>
    </source>
</evidence>
<dbReference type="EMBL" id="OX459123">
    <property type="protein sequence ID" value="CAI9108575.1"/>
    <property type="molecule type" value="Genomic_DNA"/>
</dbReference>
<gene>
    <name evidence="4" type="ORF">OLC1_LOCUS16639</name>
</gene>
<dbReference type="GO" id="GO:0003676">
    <property type="term" value="F:nucleic acid binding"/>
    <property type="evidence" value="ECO:0007669"/>
    <property type="project" value="InterPro"/>
</dbReference>
<evidence type="ECO:0000256" key="1">
    <source>
        <dbReference type="PROSITE-ProRule" id="PRU00047"/>
    </source>
</evidence>
<keyword evidence="1" id="KW-0862">Zinc</keyword>
<feature type="domain" description="CCHC-type" evidence="3">
    <location>
        <begin position="421"/>
        <end position="434"/>
    </location>
</feature>